<protein>
    <recommendedName>
        <fullName evidence="3">Minor tail protein</fullName>
    </recommendedName>
</protein>
<dbReference type="Proteomes" id="UP000203853">
    <property type="component" value="Segment"/>
</dbReference>
<organism evidence="1 2">
    <name type="scientific">Tsukamurella phage TIN2</name>
    <dbReference type="NCBI Taxonomy" id="1636545"/>
    <lineage>
        <taxon>Viruses</taxon>
        <taxon>Duplodnaviria</taxon>
        <taxon>Heunggongvirae</taxon>
        <taxon>Uroviricota</taxon>
        <taxon>Caudoviricetes</taxon>
        <taxon>Tinduovirus</taxon>
        <taxon>Tinduovirus TIN2</taxon>
    </lineage>
</organism>
<evidence type="ECO:0000313" key="1">
    <source>
        <dbReference type="EMBL" id="AKJ71711.1"/>
    </source>
</evidence>
<dbReference type="KEGG" id="vg:26630982"/>
<keyword evidence="2" id="KW-1185">Reference proteome</keyword>
<proteinExistence type="predicted"/>
<accession>A0A0K0N561</accession>
<evidence type="ECO:0000313" key="2">
    <source>
        <dbReference type="Proteomes" id="UP000203853"/>
    </source>
</evidence>
<dbReference type="EMBL" id="KR011062">
    <property type="protein sequence ID" value="AKJ71711.1"/>
    <property type="molecule type" value="Genomic_DNA"/>
</dbReference>
<dbReference type="OrthoDB" id="13157at10239"/>
<dbReference type="GeneID" id="26630982"/>
<evidence type="ECO:0008006" key="3">
    <source>
        <dbReference type="Google" id="ProtNLM"/>
    </source>
</evidence>
<dbReference type="Gene3D" id="2.60.120.260">
    <property type="entry name" value="Galactose-binding domain-like"/>
    <property type="match status" value="1"/>
</dbReference>
<sequence length="643" mass="67815">MATGFGEWANTVQAHKVITQIAANEVNRLRPASRLAEVTSIDTLDKSVMVKFVGESNEVRVPYTSTSPANTGQYVRVGGTMHDRHVEDVVGTTATEARLADTENHVDSLMSSILGNEWASEDDGESGSFIDRITNFFGGLGGNNEDLLSLIGALADNPLGTINDAKNKIKSMLESAFGLIDPSRIPLLPASHIGKAEPDILANYTFDSAITIDTTGAWEWDETVGHSAPGSARTIGNGTRRVLTSVPIKVDKLQKLDVAGWVKWQSVTAVGNAFQIVILASDDISPVSETVVQSITNPAANGDWTKMSGQYVVPEGITSVRVRLVVTSTTTVGTVWFDDMSMSKINEVRQGLIENLIPDLSGLWGNFTSVFEKITGVLGAGPMQLQQWIGQLKNILSGVAIPGGDLFPTLSQAINGAISNVQTFSQNLLNGILSGIRKIPVVGGSIADVISELTGLKDTTQTAVDAAGTAQTTADMAHVAADNAVSTAVDTVKQGLNNAGPQAAPIQSALKSFIDLIFGSGTSSGSTPIVRWSQEVLLCSSPVIVGFNDIPLGFQSPYGATITSINARTSDHLSTGAGSKVVMQIRKNGTTIHTITWNGGSNTYNSGALNLTGINVNDVITFYVTEASSQMANMSVTVAGKYN</sequence>
<name>A0A0K0N561_9CAUD</name>
<dbReference type="RefSeq" id="YP_009204456.1">
    <property type="nucleotide sequence ID" value="NC_028865.1"/>
</dbReference>
<reference evidence="1 2" key="1">
    <citation type="journal article" date="2015" name="Appl. Environ. Microbiol.">
        <title>Three of a Kind: Genetically Similar Tsukamurella Phages TIN2, TIN3, and TIN4.</title>
        <authorList>
            <person name="Dyson Z.A."/>
            <person name="Tucci J."/>
            <person name="Seviour R.J."/>
            <person name="Petrovski S."/>
        </authorList>
    </citation>
    <scope>NUCLEOTIDE SEQUENCE [LARGE SCALE GENOMIC DNA]</scope>
</reference>
<gene>
    <name evidence="1" type="ORF">TIN2_21</name>
</gene>